<dbReference type="AlphaFoldDB" id="A0A0B3VPN7"/>
<feature type="transmembrane region" description="Helical" evidence="8">
    <location>
        <begin position="6"/>
        <end position="24"/>
    </location>
</feature>
<accession>A0A0B3VPN7</accession>
<sequence length="151" mass="16426">MTNMPVFMHFIYSFISTIGFAIFLKAPKSTLIPGGFVGGIGWAIYYFLMTVTNNNIMSNFIAALLVSLSSELLARRLKQPAIVFTIPGIILLVPGLGMYNTMLYLVQGNYTAAIAKGADVLFIAVALSMGVLIVTSLFKTIFMVSQKKAAR</sequence>
<evidence type="ECO:0000256" key="5">
    <source>
        <dbReference type="ARBA" id="ARBA00022989"/>
    </source>
</evidence>
<dbReference type="InterPro" id="IPR050539">
    <property type="entry name" value="ThrE_Dicarb/AminoAcid_Exp"/>
</dbReference>
<feature type="transmembrane region" description="Helical" evidence="8">
    <location>
        <begin position="81"/>
        <end position="100"/>
    </location>
</feature>
<comment type="subcellular location">
    <subcellularLocation>
        <location evidence="1">Cell membrane</location>
        <topology evidence="1">Multi-pass membrane protein</topology>
    </subcellularLocation>
</comment>
<dbReference type="EMBL" id="JWHR01000013">
    <property type="protein sequence ID" value="KHS58726.1"/>
    <property type="molecule type" value="Genomic_DNA"/>
</dbReference>
<evidence type="ECO:0000256" key="2">
    <source>
        <dbReference type="ARBA" id="ARBA00022475"/>
    </source>
</evidence>
<dbReference type="STRING" id="1577792.QX51_00925"/>
<evidence type="ECO:0000259" key="9">
    <source>
        <dbReference type="Pfam" id="PF12821"/>
    </source>
</evidence>
<evidence type="ECO:0000256" key="7">
    <source>
        <dbReference type="ARBA" id="ARBA00034125"/>
    </source>
</evidence>
<dbReference type="RefSeq" id="WP_039678023.1">
    <property type="nucleotide sequence ID" value="NZ_JAWGXO010000005.1"/>
</dbReference>
<dbReference type="Proteomes" id="UP000031189">
    <property type="component" value="Unassembled WGS sequence"/>
</dbReference>
<comment type="similarity">
    <text evidence="7">Belongs to the ThrE exporter (TC 2.A.79) family.</text>
</comment>
<keyword evidence="11" id="KW-1185">Reference proteome</keyword>
<keyword evidence="6 8" id="KW-0472">Membrane</keyword>
<evidence type="ECO:0000256" key="3">
    <source>
        <dbReference type="ARBA" id="ARBA00022519"/>
    </source>
</evidence>
<protein>
    <submittedName>
        <fullName evidence="10">Membrane protein</fullName>
    </submittedName>
</protein>
<keyword evidence="4 8" id="KW-0812">Transmembrane</keyword>
<proteinExistence type="inferred from homology"/>
<keyword evidence="2" id="KW-1003">Cell membrane</keyword>
<evidence type="ECO:0000256" key="1">
    <source>
        <dbReference type="ARBA" id="ARBA00004651"/>
    </source>
</evidence>
<dbReference type="GO" id="GO:0005886">
    <property type="term" value="C:plasma membrane"/>
    <property type="evidence" value="ECO:0007669"/>
    <property type="project" value="UniProtKB-SubCell"/>
</dbReference>
<dbReference type="PANTHER" id="PTHR34390">
    <property type="entry name" value="UPF0442 PROTEIN YJJB-RELATED"/>
    <property type="match status" value="1"/>
</dbReference>
<evidence type="ECO:0000256" key="4">
    <source>
        <dbReference type="ARBA" id="ARBA00022692"/>
    </source>
</evidence>
<dbReference type="PANTHER" id="PTHR34390:SF1">
    <property type="entry name" value="SUCCINATE TRANSPORTER SUBUNIT YJJB-RELATED"/>
    <property type="match status" value="1"/>
</dbReference>
<evidence type="ECO:0000256" key="8">
    <source>
        <dbReference type="SAM" id="Phobius"/>
    </source>
</evidence>
<feature type="transmembrane region" description="Helical" evidence="8">
    <location>
        <begin position="31"/>
        <end position="49"/>
    </location>
</feature>
<feature type="domain" description="Threonine/Serine exporter ThrE" evidence="9">
    <location>
        <begin position="10"/>
        <end position="136"/>
    </location>
</feature>
<comment type="caution">
    <text evidence="10">The sequence shown here is derived from an EMBL/GenBank/DDBJ whole genome shotgun (WGS) entry which is preliminary data.</text>
</comment>
<name>A0A0B3VPN7_9FIRM</name>
<dbReference type="OrthoDB" id="9810047at2"/>
<organism evidence="10 11">
    <name type="scientific">Terrisporobacter othiniensis</name>
    <dbReference type="NCBI Taxonomy" id="1577792"/>
    <lineage>
        <taxon>Bacteria</taxon>
        <taxon>Bacillati</taxon>
        <taxon>Bacillota</taxon>
        <taxon>Clostridia</taxon>
        <taxon>Peptostreptococcales</taxon>
        <taxon>Peptostreptococcaceae</taxon>
        <taxon>Terrisporobacter</taxon>
    </lineage>
</organism>
<reference evidence="10 11" key="1">
    <citation type="submission" date="2014-12" db="EMBL/GenBank/DDBJ databases">
        <title>Draft genome sequence of Terrisporobacter sp. 08-306576, isolated from the blood culture of a bacteremia patient.</title>
        <authorList>
            <person name="Lund L.C."/>
            <person name="Sydenham T.V."/>
            <person name="Hogh S.V."/>
            <person name="Skov M.N."/>
            <person name="Kemp M."/>
            <person name="Justesen U.S."/>
        </authorList>
    </citation>
    <scope>NUCLEOTIDE SEQUENCE [LARGE SCALE GENOMIC DNA]</scope>
    <source>
        <strain evidence="10 11">08-306576</strain>
    </source>
</reference>
<evidence type="ECO:0000313" key="10">
    <source>
        <dbReference type="EMBL" id="KHS58726.1"/>
    </source>
</evidence>
<evidence type="ECO:0000313" key="11">
    <source>
        <dbReference type="Proteomes" id="UP000031189"/>
    </source>
</evidence>
<keyword evidence="5 8" id="KW-1133">Transmembrane helix</keyword>
<gene>
    <name evidence="10" type="ORF">QX51_00925</name>
</gene>
<dbReference type="InterPro" id="IPR024528">
    <property type="entry name" value="ThrE_2"/>
</dbReference>
<dbReference type="Pfam" id="PF12821">
    <property type="entry name" value="ThrE_2"/>
    <property type="match status" value="1"/>
</dbReference>
<feature type="transmembrane region" description="Helical" evidence="8">
    <location>
        <begin position="120"/>
        <end position="142"/>
    </location>
</feature>
<evidence type="ECO:0000256" key="6">
    <source>
        <dbReference type="ARBA" id="ARBA00023136"/>
    </source>
</evidence>
<dbReference type="GO" id="GO:0015744">
    <property type="term" value="P:succinate transport"/>
    <property type="evidence" value="ECO:0007669"/>
    <property type="project" value="TreeGrafter"/>
</dbReference>
<keyword evidence="3" id="KW-0997">Cell inner membrane</keyword>